<proteinExistence type="predicted"/>
<protein>
    <submittedName>
        <fullName evidence="1">Uncharacterized protein</fullName>
    </submittedName>
</protein>
<reference evidence="1 2" key="1">
    <citation type="journal article" date="2013" name="Clin. Infect. Dis.">
        <title>First isolation of Mimivirus in a patient with pneumonia.</title>
        <authorList>
            <person name="Saadi H."/>
            <person name="Pagnier I."/>
            <person name="Colson P."/>
            <person name="Cherif J.K."/>
            <person name="Beji M."/>
            <person name="Boughalmi M."/>
            <person name="Azza S."/>
            <person name="Armstrong N."/>
            <person name="Robert C."/>
            <person name="Fournous G."/>
            <person name="La Scola B."/>
            <person name="Raoult D."/>
        </authorList>
    </citation>
    <scope>NUCLEOTIDE SEQUENCE [LARGE SCALE GENOMIC DNA]</scope>
    <source>
        <strain evidence="1">LBA111</strain>
    </source>
</reference>
<dbReference type="Proteomes" id="UP000236749">
    <property type="component" value="Segment"/>
</dbReference>
<name>L7Y555_9VIRU</name>
<sequence>MSDMIKIDNNKLNNELNNKLNNELNNKLNNELNNKLNNKLNNELLMNGKHYKINYINYCQYKYEYPTRDIYSNINNYN</sequence>
<evidence type="ECO:0000313" key="1">
    <source>
        <dbReference type="EMBL" id="AGD92093.1"/>
    </source>
</evidence>
<evidence type="ECO:0000313" key="2">
    <source>
        <dbReference type="Proteomes" id="UP000236749"/>
    </source>
</evidence>
<gene>
    <name evidence="1" type="ORF">LBA_00173</name>
</gene>
<dbReference type="EMBL" id="JX885207">
    <property type="protein sequence ID" value="AGD92093.1"/>
    <property type="molecule type" value="Genomic_DNA"/>
</dbReference>
<organism evidence="1 2">
    <name type="scientific">Megavirus lba</name>
    <dbReference type="NCBI Taxonomy" id="1235314"/>
    <lineage>
        <taxon>Viruses</taxon>
        <taxon>Varidnaviria</taxon>
        <taxon>Bamfordvirae</taxon>
        <taxon>Nucleocytoviricota</taxon>
        <taxon>Megaviricetes</taxon>
        <taxon>Imitervirales</taxon>
        <taxon>Mimiviridae</taxon>
        <taxon>Megamimivirinae</taxon>
        <taxon>Megavirus</taxon>
        <taxon>Megavirus chilense</taxon>
    </lineage>
</organism>
<accession>L7Y555</accession>